<dbReference type="EMBL" id="JAIRBM010000008">
    <property type="protein sequence ID" value="MBZ6077046.1"/>
    <property type="molecule type" value="Genomic_DNA"/>
</dbReference>
<feature type="transmembrane region" description="Helical" evidence="1">
    <location>
        <begin position="227"/>
        <end position="244"/>
    </location>
</feature>
<keyword evidence="1" id="KW-1133">Transmembrane helix</keyword>
<feature type="transmembrane region" description="Helical" evidence="1">
    <location>
        <begin position="256"/>
        <end position="276"/>
    </location>
</feature>
<dbReference type="Proteomes" id="UP000704176">
    <property type="component" value="Unassembled WGS sequence"/>
</dbReference>
<reference evidence="2 3" key="1">
    <citation type="submission" date="2021-09" db="EMBL/GenBank/DDBJ databases">
        <title>The complete genome sequence of a new microorganism.</title>
        <authorList>
            <person name="Zi Z."/>
        </authorList>
    </citation>
    <scope>NUCLEOTIDE SEQUENCE [LARGE SCALE GENOMIC DNA]</scope>
    <source>
        <strain evidence="2 3">WGZ8</strain>
    </source>
</reference>
<evidence type="ECO:0000256" key="1">
    <source>
        <dbReference type="SAM" id="Phobius"/>
    </source>
</evidence>
<feature type="transmembrane region" description="Helical" evidence="1">
    <location>
        <begin position="139"/>
        <end position="159"/>
    </location>
</feature>
<dbReference type="RefSeq" id="WP_224313367.1">
    <property type="nucleotide sequence ID" value="NZ_JAIRBM010000008.1"/>
</dbReference>
<keyword evidence="1" id="KW-0812">Transmembrane</keyword>
<accession>A0ABS7VNE3</accession>
<sequence length="352" mass="38121">MISNAVLEQGVARGIVTSQQADGLQALARELAASAVAEPEDDEKLRFLTGFSDIFVTLGLGLFLGALGYFASLYGIPAMWLVLAASSWLLAEFFTRRRRMALPSIVLLGLFATSAFGTAFFFSMWLWQLNLKSSEVFRTHPWIMVGAALFTVAMTALHYRRFRVPITIAAGAAAVVIALLGLLFSAMPQPSETIIALSLFVSGCAVFALAMRFDLSDPERVTRRNDIAFWLHLLAAPLIVHSVISRFVGDKLLPQIGTSAAVLTIFVVLGAVAVLVDRRAMLVSGLVYAGYAFASLIKQVGLQDSTMPATLLVLGAFVLMLSAGWRPVRTTLLRLLPTHLAQRLPHPILSSS</sequence>
<name>A0ABS7VNE3_9HYPH</name>
<feature type="transmembrane region" description="Helical" evidence="1">
    <location>
        <begin position="166"/>
        <end position="187"/>
    </location>
</feature>
<protein>
    <recommendedName>
        <fullName evidence="4">DUF2157 domain-containing protein</fullName>
    </recommendedName>
</protein>
<comment type="caution">
    <text evidence="2">The sequence shown here is derived from an EMBL/GenBank/DDBJ whole genome shotgun (WGS) entry which is preliminary data.</text>
</comment>
<evidence type="ECO:0000313" key="2">
    <source>
        <dbReference type="EMBL" id="MBZ6077046.1"/>
    </source>
</evidence>
<feature type="transmembrane region" description="Helical" evidence="1">
    <location>
        <begin position="283"/>
        <end position="301"/>
    </location>
</feature>
<gene>
    <name evidence="2" type="ORF">K9B37_12240</name>
</gene>
<feature type="transmembrane region" description="Helical" evidence="1">
    <location>
        <begin position="54"/>
        <end position="71"/>
    </location>
</feature>
<evidence type="ECO:0008006" key="4">
    <source>
        <dbReference type="Google" id="ProtNLM"/>
    </source>
</evidence>
<organism evidence="2 3">
    <name type="scientific">Microvirga puerhi</name>
    <dbReference type="NCBI Taxonomy" id="2876078"/>
    <lineage>
        <taxon>Bacteria</taxon>
        <taxon>Pseudomonadati</taxon>
        <taxon>Pseudomonadota</taxon>
        <taxon>Alphaproteobacteria</taxon>
        <taxon>Hyphomicrobiales</taxon>
        <taxon>Methylobacteriaceae</taxon>
        <taxon>Microvirga</taxon>
    </lineage>
</organism>
<proteinExistence type="predicted"/>
<evidence type="ECO:0000313" key="3">
    <source>
        <dbReference type="Proteomes" id="UP000704176"/>
    </source>
</evidence>
<feature type="transmembrane region" description="Helical" evidence="1">
    <location>
        <begin position="193"/>
        <end position="215"/>
    </location>
</feature>
<keyword evidence="1" id="KW-0472">Membrane</keyword>
<keyword evidence="3" id="KW-1185">Reference proteome</keyword>
<feature type="transmembrane region" description="Helical" evidence="1">
    <location>
        <begin position="307"/>
        <end position="325"/>
    </location>
</feature>
<feature type="transmembrane region" description="Helical" evidence="1">
    <location>
        <begin position="106"/>
        <end position="127"/>
    </location>
</feature>